<dbReference type="EMBL" id="DYVY01000132">
    <property type="protein sequence ID" value="HJF94759.1"/>
    <property type="molecule type" value="Genomic_DNA"/>
</dbReference>
<keyword evidence="6 9" id="KW-0227">DNA damage</keyword>
<dbReference type="GO" id="GO:0004844">
    <property type="term" value="F:uracil DNA N-glycosylase activity"/>
    <property type="evidence" value="ECO:0007669"/>
    <property type="project" value="UniProtKB-UniRule"/>
</dbReference>
<dbReference type="SUPFAM" id="SSF52141">
    <property type="entry name" value="Uracil-DNA glycosylase-like"/>
    <property type="match status" value="1"/>
</dbReference>
<comment type="subcellular location">
    <subcellularLocation>
        <location evidence="9">Cytoplasm</location>
    </subcellularLocation>
</comment>
<evidence type="ECO:0000256" key="7">
    <source>
        <dbReference type="ARBA" id="ARBA00022801"/>
    </source>
</evidence>
<comment type="function">
    <text evidence="2 9 11">Excises uracil residues from the DNA which can arise as a result of misincorporation of dUMP residues by DNA polymerase or due to deamination of cytosine.</text>
</comment>
<keyword evidence="13" id="KW-0326">Glycosidase</keyword>
<dbReference type="SMART" id="SM00986">
    <property type="entry name" value="UDG"/>
    <property type="match status" value="1"/>
</dbReference>
<dbReference type="NCBIfam" id="NF003589">
    <property type="entry name" value="PRK05254.1-2"/>
    <property type="match status" value="1"/>
</dbReference>
<dbReference type="HAMAP" id="MF_00148">
    <property type="entry name" value="UDG"/>
    <property type="match status" value="1"/>
</dbReference>
<evidence type="ECO:0000313" key="14">
    <source>
        <dbReference type="Proteomes" id="UP000769156"/>
    </source>
</evidence>
<dbReference type="CDD" id="cd10027">
    <property type="entry name" value="UDG-F1-like"/>
    <property type="match status" value="1"/>
</dbReference>
<dbReference type="NCBIfam" id="NF003592">
    <property type="entry name" value="PRK05254.1-5"/>
    <property type="match status" value="1"/>
</dbReference>
<feature type="active site" description="Proton acceptor" evidence="9 10">
    <location>
        <position position="64"/>
    </location>
</feature>
<keyword evidence="7 9" id="KW-0378">Hydrolase</keyword>
<dbReference type="FunFam" id="3.40.470.10:FF:000001">
    <property type="entry name" value="Uracil-DNA glycosylase"/>
    <property type="match status" value="1"/>
</dbReference>
<dbReference type="Pfam" id="PF03167">
    <property type="entry name" value="UDG"/>
    <property type="match status" value="1"/>
</dbReference>
<comment type="similarity">
    <text evidence="3 9 11">Belongs to the uracil-DNA glycosylase (UDG) superfamily. UNG family.</text>
</comment>
<evidence type="ECO:0000256" key="1">
    <source>
        <dbReference type="ARBA" id="ARBA00001400"/>
    </source>
</evidence>
<evidence type="ECO:0000256" key="5">
    <source>
        <dbReference type="ARBA" id="ARBA00018429"/>
    </source>
</evidence>
<reference evidence="13" key="2">
    <citation type="submission" date="2021-09" db="EMBL/GenBank/DDBJ databases">
        <authorList>
            <person name="Gilroy R."/>
        </authorList>
    </citation>
    <scope>NUCLEOTIDE SEQUENCE</scope>
    <source>
        <strain evidence="13">ChiSjej5B23-16112</strain>
    </source>
</reference>
<dbReference type="InterPro" id="IPR005122">
    <property type="entry name" value="Uracil-DNA_glycosylase-like"/>
</dbReference>
<dbReference type="RefSeq" id="WP_033126834.1">
    <property type="nucleotide sequence ID" value="NZ_CAUGIN010000018.1"/>
</dbReference>
<dbReference type="GO" id="GO:0097510">
    <property type="term" value="P:base-excision repair, AP site formation via deaminated base removal"/>
    <property type="evidence" value="ECO:0007669"/>
    <property type="project" value="TreeGrafter"/>
</dbReference>
<sequence length="222" mass="25237">MAAISNDWLEALRGEFKKPYYRQLFETVKKEYATHLVFPPSDDIFNAFHLTPLKDVKVVILGQDPYHNVGQAHGLCFSVQKGVAIPPSLVNIYQELHDDLGCSIPDHGYLVKWARQGVLMLNTVLTVRAHQANSHRGIGWEEFTDAAIKVLDEQDRPIVFILWGTPAQRKKTMLHNPRHLVLEAPHPSPLSAYRGFFGSRPFSKTNAFLEENGVEPIDWQIE</sequence>
<accession>A0A921I0W4</accession>
<dbReference type="PROSITE" id="PS00130">
    <property type="entry name" value="U_DNA_GLYCOSYLASE"/>
    <property type="match status" value="1"/>
</dbReference>
<evidence type="ECO:0000256" key="2">
    <source>
        <dbReference type="ARBA" id="ARBA00002631"/>
    </source>
</evidence>
<evidence type="ECO:0000259" key="12">
    <source>
        <dbReference type="SMART" id="SM00986"/>
    </source>
</evidence>
<name>A0A921I0W4_9FIRM</name>
<comment type="caution">
    <text evidence="13">The sequence shown here is derived from an EMBL/GenBank/DDBJ whole genome shotgun (WGS) entry which is preliminary data.</text>
</comment>
<feature type="domain" description="Uracil-DNA glycosylase-like" evidence="12">
    <location>
        <begin position="49"/>
        <end position="209"/>
    </location>
</feature>
<evidence type="ECO:0000256" key="10">
    <source>
        <dbReference type="PROSITE-ProRule" id="PRU10072"/>
    </source>
</evidence>
<dbReference type="SMART" id="SM00987">
    <property type="entry name" value="UreE_C"/>
    <property type="match status" value="1"/>
</dbReference>
<keyword evidence="9" id="KW-0963">Cytoplasm</keyword>
<reference evidence="13" key="1">
    <citation type="journal article" date="2021" name="PeerJ">
        <title>Extensive microbial diversity within the chicken gut microbiome revealed by metagenomics and culture.</title>
        <authorList>
            <person name="Gilroy R."/>
            <person name="Ravi A."/>
            <person name="Getino M."/>
            <person name="Pursley I."/>
            <person name="Horton D.L."/>
            <person name="Alikhan N.F."/>
            <person name="Baker D."/>
            <person name="Gharbi K."/>
            <person name="Hall N."/>
            <person name="Watson M."/>
            <person name="Adriaenssens E.M."/>
            <person name="Foster-Nyarko E."/>
            <person name="Jarju S."/>
            <person name="Secka A."/>
            <person name="Antonio M."/>
            <person name="Oren A."/>
            <person name="Chaudhuri R.R."/>
            <person name="La Ragione R."/>
            <person name="Hildebrand F."/>
            <person name="Pallen M.J."/>
        </authorList>
    </citation>
    <scope>NUCLEOTIDE SEQUENCE</scope>
    <source>
        <strain evidence="13">ChiSjej5B23-16112</strain>
    </source>
</reference>
<dbReference type="InterPro" id="IPR036895">
    <property type="entry name" value="Uracil-DNA_glycosylase-like_sf"/>
</dbReference>
<evidence type="ECO:0000256" key="4">
    <source>
        <dbReference type="ARBA" id="ARBA00012030"/>
    </source>
</evidence>
<evidence type="ECO:0000256" key="3">
    <source>
        <dbReference type="ARBA" id="ARBA00008184"/>
    </source>
</evidence>
<dbReference type="Gene3D" id="3.40.470.10">
    <property type="entry name" value="Uracil-DNA glycosylase-like domain"/>
    <property type="match status" value="1"/>
</dbReference>
<evidence type="ECO:0000256" key="6">
    <source>
        <dbReference type="ARBA" id="ARBA00022763"/>
    </source>
</evidence>
<dbReference type="NCBIfam" id="NF003588">
    <property type="entry name" value="PRK05254.1-1"/>
    <property type="match status" value="1"/>
</dbReference>
<evidence type="ECO:0000313" key="13">
    <source>
        <dbReference type="EMBL" id="HJF94759.1"/>
    </source>
</evidence>
<dbReference type="PANTHER" id="PTHR11264">
    <property type="entry name" value="URACIL-DNA GLYCOSYLASE"/>
    <property type="match status" value="1"/>
</dbReference>
<dbReference type="GO" id="GO:0005737">
    <property type="term" value="C:cytoplasm"/>
    <property type="evidence" value="ECO:0007669"/>
    <property type="project" value="UniProtKB-SubCell"/>
</dbReference>
<comment type="catalytic activity">
    <reaction evidence="1 9 11">
        <text>Hydrolyzes single-stranded DNA or mismatched double-stranded DNA and polynucleotides, releasing free uracil.</text>
        <dbReference type="EC" id="3.2.2.27"/>
    </reaction>
</comment>
<evidence type="ECO:0000256" key="8">
    <source>
        <dbReference type="ARBA" id="ARBA00023204"/>
    </source>
</evidence>
<organism evidence="13 14">
    <name type="scientific">Lachnoclostridium phocaeense</name>
    <dbReference type="NCBI Taxonomy" id="1871021"/>
    <lineage>
        <taxon>Bacteria</taxon>
        <taxon>Bacillati</taxon>
        <taxon>Bacillota</taxon>
        <taxon>Clostridia</taxon>
        <taxon>Lachnospirales</taxon>
        <taxon>Lachnospiraceae</taxon>
    </lineage>
</organism>
<dbReference type="InterPro" id="IPR018085">
    <property type="entry name" value="Ura-DNA_Glyclase_AS"/>
</dbReference>
<dbReference type="Proteomes" id="UP000769156">
    <property type="component" value="Unassembled WGS sequence"/>
</dbReference>
<protein>
    <recommendedName>
        <fullName evidence="5 9">Uracil-DNA glycosylase</fullName>
        <shortName evidence="9">UDG</shortName>
        <ecNumber evidence="4 9">3.2.2.27</ecNumber>
    </recommendedName>
</protein>
<dbReference type="NCBIfam" id="NF003591">
    <property type="entry name" value="PRK05254.1-4"/>
    <property type="match status" value="1"/>
</dbReference>
<dbReference type="PANTHER" id="PTHR11264:SF0">
    <property type="entry name" value="URACIL-DNA GLYCOSYLASE"/>
    <property type="match status" value="1"/>
</dbReference>
<proteinExistence type="inferred from homology"/>
<evidence type="ECO:0000256" key="11">
    <source>
        <dbReference type="RuleBase" id="RU003780"/>
    </source>
</evidence>
<dbReference type="InterPro" id="IPR002043">
    <property type="entry name" value="UDG_fam1"/>
</dbReference>
<dbReference type="NCBIfam" id="TIGR00628">
    <property type="entry name" value="ung"/>
    <property type="match status" value="1"/>
</dbReference>
<evidence type="ECO:0000256" key="9">
    <source>
        <dbReference type="HAMAP-Rule" id="MF_00148"/>
    </source>
</evidence>
<keyword evidence="8 9" id="KW-0234">DNA repair</keyword>
<dbReference type="EC" id="3.2.2.27" evidence="4 9"/>
<gene>
    <name evidence="9" type="primary">ung</name>
    <name evidence="13" type="ORF">K8V82_08195</name>
</gene>
<dbReference type="AlphaFoldDB" id="A0A921I0W4"/>